<dbReference type="AlphaFoldDB" id="A0A8X6SDB9"/>
<evidence type="ECO:0000313" key="2">
    <source>
        <dbReference type="Proteomes" id="UP000887159"/>
    </source>
</evidence>
<organism evidence="1 2">
    <name type="scientific">Trichonephila clavipes</name>
    <name type="common">Golden silk orbweaver</name>
    <name type="synonym">Nephila clavipes</name>
    <dbReference type="NCBI Taxonomy" id="2585209"/>
    <lineage>
        <taxon>Eukaryota</taxon>
        <taxon>Metazoa</taxon>
        <taxon>Ecdysozoa</taxon>
        <taxon>Arthropoda</taxon>
        <taxon>Chelicerata</taxon>
        <taxon>Arachnida</taxon>
        <taxon>Araneae</taxon>
        <taxon>Araneomorphae</taxon>
        <taxon>Entelegynae</taxon>
        <taxon>Araneoidea</taxon>
        <taxon>Nephilidae</taxon>
        <taxon>Trichonephila</taxon>
    </lineage>
</organism>
<sequence length="118" mass="13409">MVHWTETFAGTLNIGKAIDHTKLVVRRWKKQAEVLRSVKNHKRMNALVDRTCVMVCAVNKLSDFDYMASIPSNSPPPLGQEASLYKVFQPFCQKRKSEGPTPLKHIGGLSGFDNFYRK</sequence>
<dbReference type="Proteomes" id="UP000887159">
    <property type="component" value="Unassembled WGS sequence"/>
</dbReference>
<gene>
    <name evidence="1" type="ORF">TNCV_3183121</name>
</gene>
<name>A0A8X6SDB9_TRICX</name>
<dbReference type="EMBL" id="BMAU01021305">
    <property type="protein sequence ID" value="GFY11474.1"/>
    <property type="molecule type" value="Genomic_DNA"/>
</dbReference>
<evidence type="ECO:0000313" key="1">
    <source>
        <dbReference type="EMBL" id="GFY11474.1"/>
    </source>
</evidence>
<proteinExistence type="predicted"/>
<accession>A0A8X6SDB9</accession>
<protein>
    <submittedName>
        <fullName evidence="1">Uncharacterized protein</fullName>
    </submittedName>
</protein>
<keyword evidence="2" id="KW-1185">Reference proteome</keyword>
<comment type="caution">
    <text evidence="1">The sequence shown here is derived from an EMBL/GenBank/DDBJ whole genome shotgun (WGS) entry which is preliminary data.</text>
</comment>
<reference evidence="1" key="1">
    <citation type="submission" date="2020-08" db="EMBL/GenBank/DDBJ databases">
        <title>Multicomponent nature underlies the extraordinary mechanical properties of spider dragline silk.</title>
        <authorList>
            <person name="Kono N."/>
            <person name="Nakamura H."/>
            <person name="Mori M."/>
            <person name="Yoshida Y."/>
            <person name="Ohtoshi R."/>
            <person name="Malay A.D."/>
            <person name="Moran D.A.P."/>
            <person name="Tomita M."/>
            <person name="Numata K."/>
            <person name="Arakawa K."/>
        </authorList>
    </citation>
    <scope>NUCLEOTIDE SEQUENCE</scope>
</reference>